<keyword evidence="1" id="KW-0175">Coiled coil</keyword>
<evidence type="ECO:0000313" key="3">
    <source>
        <dbReference type="EMBL" id="KMY33658.1"/>
    </source>
</evidence>
<dbReference type="Pfam" id="PF02151">
    <property type="entry name" value="UVR"/>
    <property type="match status" value="1"/>
</dbReference>
<dbReference type="GeneID" id="96596855"/>
<dbReference type="GO" id="GO:0008270">
    <property type="term" value="F:zinc ion binding"/>
    <property type="evidence" value="ECO:0007669"/>
    <property type="project" value="TreeGrafter"/>
</dbReference>
<dbReference type="GO" id="GO:1990169">
    <property type="term" value="P:stress response to copper ion"/>
    <property type="evidence" value="ECO:0007669"/>
    <property type="project" value="TreeGrafter"/>
</dbReference>
<dbReference type="PIRSF" id="PIRSF015034">
    <property type="entry name" value="YacH"/>
    <property type="match status" value="1"/>
</dbReference>
<dbReference type="InterPro" id="IPR036876">
    <property type="entry name" value="UVR_dom_sf"/>
</dbReference>
<dbReference type="PANTHER" id="PTHR38430:SF1">
    <property type="entry name" value="PROTEIN-ARGININE KINASE ACTIVATOR PROTEIN"/>
    <property type="match status" value="1"/>
</dbReference>
<evidence type="ECO:0000256" key="1">
    <source>
        <dbReference type="SAM" id="Coils"/>
    </source>
</evidence>
<dbReference type="PROSITE" id="PS50151">
    <property type="entry name" value="UVR"/>
    <property type="match status" value="1"/>
</dbReference>
<dbReference type="GO" id="GO:0005507">
    <property type="term" value="F:copper ion binding"/>
    <property type="evidence" value="ECO:0007669"/>
    <property type="project" value="TreeGrafter"/>
</dbReference>
<reference evidence="4" key="1">
    <citation type="submission" date="2015-07" db="EMBL/GenBank/DDBJ databases">
        <authorList>
            <consortium name="Consortium for Microbial Forensics and Genomics (microFORGE)"/>
            <person name="Knight B.M."/>
            <person name="Roberts D.P."/>
            <person name="Lin D."/>
            <person name="Hari K."/>
            <person name="Fletcher J."/>
            <person name="Melcher U."/>
            <person name="Blagden T."/>
            <person name="Winegar R.A."/>
        </authorList>
    </citation>
    <scope>NUCLEOTIDE SEQUENCE [LARGE SCALE GENOMIC DNA]</scope>
    <source>
        <strain evidence="4">DSM 23493</strain>
    </source>
</reference>
<dbReference type="RefSeq" id="WP_049662774.1">
    <property type="nucleotide sequence ID" value="NZ_CP189807.1"/>
</dbReference>
<dbReference type="AlphaFoldDB" id="A0A0K9FHG5"/>
<dbReference type="OrthoDB" id="9788704at2"/>
<dbReference type="InterPro" id="IPR001943">
    <property type="entry name" value="UVR_dom"/>
</dbReference>
<dbReference type="GO" id="GO:1990170">
    <property type="term" value="P:stress response to cadmium ion"/>
    <property type="evidence" value="ECO:0007669"/>
    <property type="project" value="TreeGrafter"/>
</dbReference>
<dbReference type="GO" id="GO:0050897">
    <property type="term" value="F:cobalt ion binding"/>
    <property type="evidence" value="ECO:0007669"/>
    <property type="project" value="TreeGrafter"/>
</dbReference>
<dbReference type="PATRIC" id="fig|582475.4.peg.3710"/>
<feature type="domain" description="UVR" evidence="2">
    <location>
        <begin position="138"/>
        <end position="173"/>
    </location>
</feature>
<dbReference type="PANTHER" id="PTHR38430">
    <property type="entry name" value="PROTEIN-ARGININE KINASE ACTIVATOR PROTEIN"/>
    <property type="match status" value="1"/>
</dbReference>
<protein>
    <submittedName>
        <fullName evidence="3">Nucleotide excision repair protein</fullName>
    </submittedName>
</protein>
<feature type="coiled-coil region" evidence="1">
    <location>
        <begin position="153"/>
        <end position="180"/>
    </location>
</feature>
<evidence type="ECO:0000259" key="2">
    <source>
        <dbReference type="PROSITE" id="PS50151"/>
    </source>
</evidence>
<sequence length="182" mass="20892">MICEHCKQRNATVTVTQVQSGQKVEHHYCDVCASQFNPFHAEFKQEPISIQQLLSNWFGSPTWQQQQVGEKQQAPPQPQTCPQCGFTYKQFLKEGKFGCPSCYDTFSEHLPKLFNRIQAGPQHIGKMPGARNNVYVIKKQIEDIRKRMKAAVDEEQFEEAAKLRDEAKELEKQLQFEGGDVS</sequence>
<dbReference type="EMBL" id="LFXJ01000002">
    <property type="protein sequence ID" value="KMY33658.1"/>
    <property type="molecule type" value="Genomic_DNA"/>
</dbReference>
<dbReference type="InterPro" id="IPR025542">
    <property type="entry name" value="YacH"/>
</dbReference>
<name>A0A0K9FHG5_9BACI</name>
<dbReference type="Proteomes" id="UP000037326">
    <property type="component" value="Unassembled WGS sequence"/>
</dbReference>
<dbReference type="Gene3D" id="4.10.860.10">
    <property type="entry name" value="UVR domain"/>
    <property type="match status" value="1"/>
</dbReference>
<dbReference type="GO" id="GO:0046870">
    <property type="term" value="F:cadmium ion binding"/>
    <property type="evidence" value="ECO:0007669"/>
    <property type="project" value="TreeGrafter"/>
</dbReference>
<proteinExistence type="predicted"/>
<accession>A0A0K9FHG5</accession>
<evidence type="ECO:0000313" key="4">
    <source>
        <dbReference type="Proteomes" id="UP000037326"/>
    </source>
</evidence>
<dbReference type="SUPFAM" id="SSF46600">
    <property type="entry name" value="C-terminal UvrC-binding domain of UvrB"/>
    <property type="match status" value="1"/>
</dbReference>
<gene>
    <name evidence="3" type="ORF">ACZ11_00785</name>
</gene>
<comment type="caution">
    <text evidence="3">The sequence shown here is derived from an EMBL/GenBank/DDBJ whole genome shotgun (WGS) entry which is preliminary data.</text>
</comment>
<organism evidence="3 4">
    <name type="scientific">Lysinibacillus xylanilyticus</name>
    <dbReference type="NCBI Taxonomy" id="582475"/>
    <lineage>
        <taxon>Bacteria</taxon>
        <taxon>Bacillati</taxon>
        <taxon>Bacillota</taxon>
        <taxon>Bacilli</taxon>
        <taxon>Bacillales</taxon>
        <taxon>Bacillaceae</taxon>
        <taxon>Lysinibacillus</taxon>
    </lineage>
</organism>